<dbReference type="InterPro" id="IPR051855">
    <property type="entry name" value="eIF2B_beta_subunit"/>
</dbReference>
<evidence type="ECO:0000256" key="2">
    <source>
        <dbReference type="ARBA" id="ARBA00007251"/>
    </source>
</evidence>
<dbReference type="Proteomes" id="UP000288716">
    <property type="component" value="Unassembled WGS sequence"/>
</dbReference>
<evidence type="ECO:0000256" key="1">
    <source>
        <dbReference type="ARBA" id="ARBA00004514"/>
    </source>
</evidence>
<comment type="caution">
    <text evidence="10">The sequence shown here is derived from an EMBL/GenBank/DDBJ whole genome shotgun (WGS) entry which is preliminary data.</text>
</comment>
<comment type="similarity">
    <text evidence="2 9">Belongs to the eIF-2B alpha/beta/delta subunits family.</text>
</comment>
<dbReference type="PANTHER" id="PTHR45859:SF1">
    <property type="entry name" value="TRANSLATION INITIATION FACTOR EIF-2B SUBUNIT BETA"/>
    <property type="match status" value="1"/>
</dbReference>
<dbReference type="InterPro" id="IPR000649">
    <property type="entry name" value="IF-2B-related"/>
</dbReference>
<evidence type="ECO:0000256" key="8">
    <source>
        <dbReference type="ARBA" id="ARBA00046432"/>
    </source>
</evidence>
<dbReference type="Pfam" id="PF01008">
    <property type="entry name" value="IF-2B"/>
    <property type="match status" value="1"/>
</dbReference>
<dbReference type="InterPro" id="IPR042529">
    <property type="entry name" value="IF_2B-like_C"/>
</dbReference>
<evidence type="ECO:0000256" key="4">
    <source>
        <dbReference type="ARBA" id="ARBA00022540"/>
    </source>
</evidence>
<dbReference type="InterPro" id="IPR037171">
    <property type="entry name" value="NagB/RpiA_transferase-like"/>
</dbReference>
<comment type="subunit">
    <text evidence="8">Component of the translation initiation factor 2B (eIF2B) complex which is a heterodecamer of two sets of five different subunits: alpha, beta, gamma, delta and epsilon. Subunits alpha, beta and delta comprise a regulatory subcomplex and subunits epsilon and gamma comprise a catalytic subcomplex. Within the complex, the hexameric regulatory complex resides at the center, with the two heterodimeric catalytic subcomplexes bound on opposite sides.</text>
</comment>
<protein>
    <recommendedName>
        <fullName evidence="6">Translation initiation factor eIF2B subunit beta</fullName>
    </recommendedName>
    <alternativeName>
        <fullName evidence="7">eIF2B GDP-GTP exchange factor subunit beta</fullName>
    </alternativeName>
</protein>
<evidence type="ECO:0000256" key="6">
    <source>
        <dbReference type="ARBA" id="ARBA00044122"/>
    </source>
</evidence>
<comment type="subcellular location">
    <subcellularLocation>
        <location evidence="1">Cytoplasm</location>
        <location evidence="1">Cytosol</location>
    </subcellularLocation>
</comment>
<keyword evidence="11" id="KW-1185">Reference proteome</keyword>
<name>A0A443SB03_9ACAR</name>
<dbReference type="SUPFAM" id="SSF100950">
    <property type="entry name" value="NagB/RpiA/CoA transferase-like"/>
    <property type="match status" value="1"/>
</dbReference>
<sequence>MDAMLDTETHAFLEYLKYGGRKSAHGSFDLASRCVRLLLNTVNNADWTNAAELIAKIREIGDQIKECDPTEVVPRNMVFRLLKIIRDEYRTISGEKDSKEFEVALQNMILDEEKEDYKQKFDSLKDMIVDSLIELNSELETSAENIATQALEHVYADEVIMTLGRSKTVEAFLQYAAKQKRKFQVIIAECAPFYTGVELANNLTSCGIATTLIPDSAIFAMMSKVNKVIIGTHSVMANGGLRAMTGSYSLALAAKHYSVPLIVCTAMFKLTPLYLASHDQVAFNRFSAPNEIMSSEEEFSSSAEIVNPVFDYVPPELVTILVSNIGGNSPSYIYRLLGDLYNFNDYLDN</sequence>
<dbReference type="GO" id="GO:0003743">
    <property type="term" value="F:translation initiation factor activity"/>
    <property type="evidence" value="ECO:0007669"/>
    <property type="project" value="UniProtKB-KW"/>
</dbReference>
<evidence type="ECO:0000256" key="7">
    <source>
        <dbReference type="ARBA" id="ARBA00044228"/>
    </source>
</evidence>
<accession>A0A443SB03</accession>
<dbReference type="VEuPathDB" id="VectorBase:LDEU007457"/>
<dbReference type="GO" id="GO:0005851">
    <property type="term" value="C:eukaryotic translation initiation factor 2B complex"/>
    <property type="evidence" value="ECO:0007669"/>
    <property type="project" value="TreeGrafter"/>
</dbReference>
<evidence type="ECO:0000313" key="11">
    <source>
        <dbReference type="Proteomes" id="UP000288716"/>
    </source>
</evidence>
<dbReference type="OrthoDB" id="269919at2759"/>
<evidence type="ECO:0000256" key="5">
    <source>
        <dbReference type="ARBA" id="ARBA00022917"/>
    </source>
</evidence>
<evidence type="ECO:0000256" key="9">
    <source>
        <dbReference type="RuleBase" id="RU003814"/>
    </source>
</evidence>
<keyword evidence="5" id="KW-0648">Protein biosynthesis</keyword>
<reference evidence="10 11" key="1">
    <citation type="journal article" date="2018" name="Gigascience">
        <title>Genomes of trombidid mites reveal novel predicted allergens and laterally-transferred genes associated with secondary metabolism.</title>
        <authorList>
            <person name="Dong X."/>
            <person name="Chaisiri K."/>
            <person name="Xia D."/>
            <person name="Armstrong S.D."/>
            <person name="Fang Y."/>
            <person name="Donnelly M.J."/>
            <person name="Kadowaki T."/>
            <person name="McGarry J.W."/>
            <person name="Darby A.C."/>
            <person name="Makepeace B.L."/>
        </authorList>
    </citation>
    <scope>NUCLEOTIDE SEQUENCE [LARGE SCALE GENOMIC DNA]</scope>
    <source>
        <strain evidence="10">UoL-UT</strain>
    </source>
</reference>
<proteinExistence type="inferred from homology"/>
<dbReference type="AlphaFoldDB" id="A0A443SB03"/>
<dbReference type="EMBL" id="NCKV01004690">
    <property type="protein sequence ID" value="RWS24585.1"/>
    <property type="molecule type" value="Genomic_DNA"/>
</dbReference>
<dbReference type="GO" id="GO:0005829">
    <property type="term" value="C:cytosol"/>
    <property type="evidence" value="ECO:0007669"/>
    <property type="project" value="UniProtKB-SubCell"/>
</dbReference>
<keyword evidence="4" id="KW-0396">Initiation factor</keyword>
<evidence type="ECO:0000256" key="3">
    <source>
        <dbReference type="ARBA" id="ARBA00022490"/>
    </source>
</evidence>
<organism evidence="10 11">
    <name type="scientific">Leptotrombidium deliense</name>
    <dbReference type="NCBI Taxonomy" id="299467"/>
    <lineage>
        <taxon>Eukaryota</taxon>
        <taxon>Metazoa</taxon>
        <taxon>Ecdysozoa</taxon>
        <taxon>Arthropoda</taxon>
        <taxon>Chelicerata</taxon>
        <taxon>Arachnida</taxon>
        <taxon>Acari</taxon>
        <taxon>Acariformes</taxon>
        <taxon>Trombidiformes</taxon>
        <taxon>Prostigmata</taxon>
        <taxon>Anystina</taxon>
        <taxon>Parasitengona</taxon>
        <taxon>Trombiculoidea</taxon>
        <taxon>Trombiculidae</taxon>
        <taxon>Leptotrombidium</taxon>
    </lineage>
</organism>
<keyword evidence="3" id="KW-0963">Cytoplasm</keyword>
<evidence type="ECO:0000313" key="10">
    <source>
        <dbReference type="EMBL" id="RWS24585.1"/>
    </source>
</evidence>
<dbReference type="PANTHER" id="PTHR45859">
    <property type="entry name" value="TRANSLATION INITIATION FACTOR EIF-2B SUBUNIT BETA"/>
    <property type="match status" value="1"/>
</dbReference>
<dbReference type="STRING" id="299467.A0A443SB03"/>
<gene>
    <name evidence="10" type="ORF">B4U80_01697</name>
</gene>
<dbReference type="GO" id="GO:0005085">
    <property type="term" value="F:guanyl-nucleotide exchange factor activity"/>
    <property type="evidence" value="ECO:0007669"/>
    <property type="project" value="TreeGrafter"/>
</dbReference>
<dbReference type="Gene3D" id="3.40.50.10470">
    <property type="entry name" value="Translation initiation factor eif-2b, domain 2"/>
    <property type="match status" value="1"/>
</dbReference>